<keyword evidence="6" id="KW-1185">Reference proteome</keyword>
<organism evidence="5 6">
    <name type="scientific">Paenibacillus rhizovicinus</name>
    <dbReference type="NCBI Taxonomy" id="2704463"/>
    <lineage>
        <taxon>Bacteria</taxon>
        <taxon>Bacillati</taxon>
        <taxon>Bacillota</taxon>
        <taxon>Bacilli</taxon>
        <taxon>Bacillales</taxon>
        <taxon>Paenibacillaceae</taxon>
        <taxon>Paenibacillus</taxon>
    </lineage>
</organism>
<dbReference type="AlphaFoldDB" id="A0A6C0P9J7"/>
<evidence type="ECO:0000256" key="2">
    <source>
        <dbReference type="ARBA" id="ARBA00023125"/>
    </source>
</evidence>
<feature type="domain" description="HTH araC/xylS-type" evidence="4">
    <location>
        <begin position="179"/>
        <end position="277"/>
    </location>
</feature>
<dbReference type="InterPro" id="IPR014710">
    <property type="entry name" value="RmlC-like_jellyroll"/>
</dbReference>
<dbReference type="Gene3D" id="2.60.120.10">
    <property type="entry name" value="Jelly Rolls"/>
    <property type="match status" value="1"/>
</dbReference>
<dbReference type="InterPro" id="IPR018060">
    <property type="entry name" value="HTH_AraC"/>
</dbReference>
<dbReference type="PANTHER" id="PTHR43280:SF28">
    <property type="entry name" value="HTH-TYPE TRANSCRIPTIONAL ACTIVATOR RHAS"/>
    <property type="match status" value="1"/>
</dbReference>
<dbReference type="EMBL" id="CP048286">
    <property type="protein sequence ID" value="QHW35247.1"/>
    <property type="molecule type" value="Genomic_DNA"/>
</dbReference>
<keyword evidence="3" id="KW-0804">Transcription</keyword>
<dbReference type="SUPFAM" id="SSF51215">
    <property type="entry name" value="Regulatory protein AraC"/>
    <property type="match status" value="1"/>
</dbReference>
<gene>
    <name evidence="5" type="ORF">GZH47_23700</name>
</gene>
<evidence type="ECO:0000313" key="5">
    <source>
        <dbReference type="EMBL" id="QHW35247.1"/>
    </source>
</evidence>
<accession>A0A6C0P9J7</accession>
<evidence type="ECO:0000256" key="1">
    <source>
        <dbReference type="ARBA" id="ARBA00023015"/>
    </source>
</evidence>
<dbReference type="PROSITE" id="PS01124">
    <property type="entry name" value="HTH_ARAC_FAMILY_2"/>
    <property type="match status" value="1"/>
</dbReference>
<keyword evidence="1" id="KW-0805">Transcription regulation</keyword>
<keyword evidence="2" id="KW-0238">DNA-binding</keyword>
<dbReference type="Pfam" id="PF12833">
    <property type="entry name" value="HTH_18"/>
    <property type="match status" value="1"/>
</dbReference>
<dbReference type="PANTHER" id="PTHR43280">
    <property type="entry name" value="ARAC-FAMILY TRANSCRIPTIONAL REGULATOR"/>
    <property type="match status" value="1"/>
</dbReference>
<evidence type="ECO:0000256" key="3">
    <source>
        <dbReference type="ARBA" id="ARBA00023163"/>
    </source>
</evidence>
<dbReference type="GO" id="GO:0043565">
    <property type="term" value="F:sequence-specific DNA binding"/>
    <property type="evidence" value="ECO:0007669"/>
    <property type="project" value="InterPro"/>
</dbReference>
<dbReference type="SMART" id="SM00342">
    <property type="entry name" value="HTH_ARAC"/>
    <property type="match status" value="1"/>
</dbReference>
<dbReference type="InterPro" id="IPR037923">
    <property type="entry name" value="HTH-like"/>
</dbReference>
<evidence type="ECO:0000313" key="6">
    <source>
        <dbReference type="Proteomes" id="UP000479114"/>
    </source>
</evidence>
<evidence type="ECO:0000259" key="4">
    <source>
        <dbReference type="PROSITE" id="PS01124"/>
    </source>
</evidence>
<name>A0A6C0P9J7_9BACL</name>
<dbReference type="Gene3D" id="1.10.10.60">
    <property type="entry name" value="Homeodomain-like"/>
    <property type="match status" value="2"/>
</dbReference>
<dbReference type="SUPFAM" id="SSF46689">
    <property type="entry name" value="Homeodomain-like"/>
    <property type="match status" value="2"/>
</dbReference>
<dbReference type="InterPro" id="IPR009057">
    <property type="entry name" value="Homeodomain-like_sf"/>
</dbReference>
<proteinExistence type="predicted"/>
<protein>
    <submittedName>
        <fullName evidence="5">AraC family transcriptional regulator</fullName>
    </submittedName>
</protein>
<reference evidence="5 6" key="1">
    <citation type="submission" date="2020-02" db="EMBL/GenBank/DDBJ databases">
        <title>Paenibacillus sp. nov., isolated from rhizosphere soil of tomato.</title>
        <authorList>
            <person name="Weon H.-Y."/>
            <person name="Lee S.A."/>
        </authorList>
    </citation>
    <scope>NUCLEOTIDE SEQUENCE [LARGE SCALE GENOMIC DNA]</scope>
    <source>
        <strain evidence="5 6">14171R-81</strain>
    </source>
</reference>
<dbReference type="KEGG" id="prz:GZH47_23700"/>
<dbReference type="Proteomes" id="UP000479114">
    <property type="component" value="Chromosome"/>
</dbReference>
<sequence>MSNVIHVPFPEHAANLYFHPPYITLAHLFHAPPHWGLTSRQLASYQFQYVVEGAAEYEIEGRKIETRRGDLIYHSPSQAHEVRTFPDEKYICISILFDFGDIPYPVEHMLGQDRYLGNFAGHAIEKMLTRLITHYHQPGAAHHAICQGLLMQIIGEISGWKREQENKTQGQQKIKTKMVLVRNYIADRFDRDIKHQELEELSGLSRNYIILKFRKAFGMTPFEYLTRVRIERAKELGIQTNMSISEIANRVGYADVHTFGRMFKQNMGTSFSQFCSSMVTD</sequence>
<dbReference type="GO" id="GO:0003700">
    <property type="term" value="F:DNA-binding transcription factor activity"/>
    <property type="evidence" value="ECO:0007669"/>
    <property type="project" value="InterPro"/>
</dbReference>